<dbReference type="InterPro" id="IPR011010">
    <property type="entry name" value="DNA_brk_join_enz"/>
</dbReference>
<organism evidence="2 3">
    <name type="scientific">Streblomastix strix</name>
    <dbReference type="NCBI Taxonomy" id="222440"/>
    <lineage>
        <taxon>Eukaryota</taxon>
        <taxon>Metamonada</taxon>
        <taxon>Preaxostyla</taxon>
        <taxon>Oxymonadida</taxon>
        <taxon>Streblomastigidae</taxon>
        <taxon>Streblomastix</taxon>
    </lineage>
</organism>
<name>A0A5J4UCI6_9EUKA</name>
<dbReference type="EMBL" id="SNRW01018180">
    <property type="protein sequence ID" value="KAA6367582.1"/>
    <property type="molecule type" value="Genomic_DNA"/>
</dbReference>
<feature type="region of interest" description="Disordered" evidence="1">
    <location>
        <begin position="1"/>
        <end position="49"/>
    </location>
</feature>
<feature type="non-terminal residue" evidence="2">
    <location>
        <position position="1"/>
    </location>
</feature>
<evidence type="ECO:0000313" key="3">
    <source>
        <dbReference type="Proteomes" id="UP000324800"/>
    </source>
</evidence>
<sequence length="351" mass="39593">ERVIKAVNSESDDPGESGSDTETGSDNDSENIETTFGRPFSSKDDRHASGQQLLRRMLESTGLLKDAIETVIGSMSAETWRKRRAGIHILNELMLDENLSLEQMKGMRADVILVNALTWRNIKGGTKCLQDLRKLKMHGGIALGMLFDTEDVSKHPLVNATAKRFEFAIQNKSKYTTMWDLDILLSHILKQEQTSDDKLMDRTMATFVVFTAARMTELTRMTIGETIIDGNEMKVRIKVKKGENEIEYEVQVNKQRGPISPVRAMEEWMASKNCLKMKQDAGILDEKGIEQQYGDATIRHAMVTKLRKHGAEQEEGNAFTRYAPGSNVVDVYYNKQIVRDLSILLLLGGDF</sequence>
<gene>
    <name evidence="2" type="ORF">EZS28_036891</name>
</gene>
<accession>A0A5J4UCI6</accession>
<evidence type="ECO:0000256" key="1">
    <source>
        <dbReference type="SAM" id="MobiDB-lite"/>
    </source>
</evidence>
<dbReference type="AlphaFoldDB" id="A0A5J4UCI6"/>
<dbReference type="OrthoDB" id="10265837at2759"/>
<protein>
    <recommendedName>
        <fullName evidence="4">Tyr recombinase domain-containing protein</fullName>
    </recommendedName>
</protein>
<dbReference type="GO" id="GO:0003677">
    <property type="term" value="F:DNA binding"/>
    <property type="evidence" value="ECO:0007669"/>
    <property type="project" value="InterPro"/>
</dbReference>
<comment type="caution">
    <text evidence="2">The sequence shown here is derived from an EMBL/GenBank/DDBJ whole genome shotgun (WGS) entry which is preliminary data.</text>
</comment>
<reference evidence="2 3" key="1">
    <citation type="submission" date="2019-03" db="EMBL/GenBank/DDBJ databases">
        <title>Single cell metagenomics reveals metabolic interactions within the superorganism composed of flagellate Streblomastix strix and complex community of Bacteroidetes bacteria on its surface.</title>
        <authorList>
            <person name="Treitli S.C."/>
            <person name="Kolisko M."/>
            <person name="Husnik F."/>
            <person name="Keeling P."/>
            <person name="Hampl V."/>
        </authorList>
    </citation>
    <scope>NUCLEOTIDE SEQUENCE [LARGE SCALE GENOMIC DNA]</scope>
    <source>
        <strain evidence="2">ST1C</strain>
    </source>
</reference>
<dbReference type="Proteomes" id="UP000324800">
    <property type="component" value="Unassembled WGS sequence"/>
</dbReference>
<dbReference type="SUPFAM" id="SSF56349">
    <property type="entry name" value="DNA breaking-rejoining enzymes"/>
    <property type="match status" value="1"/>
</dbReference>
<proteinExistence type="predicted"/>
<evidence type="ECO:0008006" key="4">
    <source>
        <dbReference type="Google" id="ProtNLM"/>
    </source>
</evidence>
<evidence type="ECO:0000313" key="2">
    <source>
        <dbReference type="EMBL" id="KAA6367582.1"/>
    </source>
</evidence>